<comment type="caution">
    <text evidence="1">The sequence shown here is derived from an EMBL/GenBank/DDBJ whole genome shotgun (WGS) entry which is preliminary data.</text>
</comment>
<gene>
    <name evidence="1" type="ORF">AVEN_204874_1</name>
</gene>
<dbReference type="Proteomes" id="UP000499080">
    <property type="component" value="Unassembled WGS sequence"/>
</dbReference>
<reference evidence="1 2" key="1">
    <citation type="journal article" date="2019" name="Sci. Rep.">
        <title>Orb-weaving spider Araneus ventricosus genome elucidates the spidroin gene catalogue.</title>
        <authorList>
            <person name="Kono N."/>
            <person name="Nakamura H."/>
            <person name="Ohtoshi R."/>
            <person name="Moran D.A.P."/>
            <person name="Shinohara A."/>
            <person name="Yoshida Y."/>
            <person name="Fujiwara M."/>
            <person name="Mori M."/>
            <person name="Tomita M."/>
            <person name="Arakawa K."/>
        </authorList>
    </citation>
    <scope>NUCLEOTIDE SEQUENCE [LARGE SCALE GENOMIC DNA]</scope>
</reference>
<protein>
    <submittedName>
        <fullName evidence="1">Uncharacterized protein</fullName>
    </submittedName>
</protein>
<organism evidence="1 2">
    <name type="scientific">Araneus ventricosus</name>
    <name type="common">Orbweaver spider</name>
    <name type="synonym">Epeira ventricosa</name>
    <dbReference type="NCBI Taxonomy" id="182803"/>
    <lineage>
        <taxon>Eukaryota</taxon>
        <taxon>Metazoa</taxon>
        <taxon>Ecdysozoa</taxon>
        <taxon>Arthropoda</taxon>
        <taxon>Chelicerata</taxon>
        <taxon>Arachnida</taxon>
        <taxon>Araneae</taxon>
        <taxon>Araneomorphae</taxon>
        <taxon>Entelegynae</taxon>
        <taxon>Araneoidea</taxon>
        <taxon>Araneidae</taxon>
        <taxon>Araneus</taxon>
    </lineage>
</organism>
<evidence type="ECO:0000313" key="2">
    <source>
        <dbReference type="Proteomes" id="UP000499080"/>
    </source>
</evidence>
<keyword evidence="2" id="KW-1185">Reference proteome</keyword>
<evidence type="ECO:0000313" key="1">
    <source>
        <dbReference type="EMBL" id="GBO00430.1"/>
    </source>
</evidence>
<name>A0A4Y2TM26_ARAVE</name>
<dbReference type="AlphaFoldDB" id="A0A4Y2TM26"/>
<proteinExistence type="predicted"/>
<dbReference type="EMBL" id="BGPR01028949">
    <property type="protein sequence ID" value="GBO00430.1"/>
    <property type="molecule type" value="Genomic_DNA"/>
</dbReference>
<accession>A0A4Y2TM26</accession>
<sequence length="94" mass="10244">MSPVIESCRFLYSRIFSSVAARKGSVAIASSLIFRLLALCCVMHGDFGNESVLVTTKARLAFGRPSGLSQFCRYFANCGRSMYLKTVTSVSMTA</sequence>